<proteinExistence type="predicted"/>
<feature type="compositionally biased region" description="Polar residues" evidence="1">
    <location>
        <begin position="100"/>
        <end position="109"/>
    </location>
</feature>
<gene>
    <name evidence="2" type="ORF">PBY51_015608</name>
</gene>
<reference evidence="2 3" key="2">
    <citation type="journal article" date="2023" name="Mol. Biol. Evol.">
        <title>Genomics of Secondarily Temperate Adaptation in the Only Non-Antarctic Icefish.</title>
        <authorList>
            <person name="Rivera-Colon A.G."/>
            <person name="Rayamajhi N."/>
            <person name="Minhas B.F."/>
            <person name="Madrigal G."/>
            <person name="Bilyk K.T."/>
            <person name="Yoon V."/>
            <person name="Hune M."/>
            <person name="Gregory S."/>
            <person name="Cheng C.H.C."/>
            <person name="Catchen J.M."/>
        </authorList>
    </citation>
    <scope>NUCLEOTIDE SEQUENCE [LARGE SCALE GENOMIC DNA]</scope>
    <source>
        <strain evidence="2">JMC-PN-2008</strain>
    </source>
</reference>
<evidence type="ECO:0000256" key="1">
    <source>
        <dbReference type="SAM" id="MobiDB-lite"/>
    </source>
</evidence>
<keyword evidence="3" id="KW-1185">Reference proteome</keyword>
<accession>A0AAN8AQ15</accession>
<dbReference type="AlphaFoldDB" id="A0AAN8AQ15"/>
<dbReference type="EMBL" id="JAUZQC010000010">
    <property type="protein sequence ID" value="KAK5864359.1"/>
    <property type="molecule type" value="Genomic_DNA"/>
</dbReference>
<reference evidence="2 3" key="1">
    <citation type="journal article" date="2023" name="Genes (Basel)">
        <title>Chromosome-Level Genome Assembly and Circadian Gene Repertoire of the Patagonia Blennie Eleginops maclovinus-The Closest Ancestral Proxy of Antarctic Cryonotothenioids.</title>
        <authorList>
            <person name="Cheng C.C."/>
            <person name="Rivera-Colon A.G."/>
            <person name="Minhas B.F."/>
            <person name="Wilson L."/>
            <person name="Rayamajhi N."/>
            <person name="Vargas-Chacoff L."/>
            <person name="Catchen J.M."/>
        </authorList>
    </citation>
    <scope>NUCLEOTIDE SEQUENCE [LARGE SCALE GENOMIC DNA]</scope>
    <source>
        <strain evidence="2">JMC-PN-2008</strain>
    </source>
</reference>
<dbReference type="Proteomes" id="UP001346869">
    <property type="component" value="Unassembled WGS sequence"/>
</dbReference>
<sequence>MHTNTYKFTFQGKKTTNPVIQQCHKHIHTYGRLARNGGLSPMLFSWTAAASVSIIGSAYGASGCHQRFRSAVGSSVTTEMNALPGQPLTDREVETLGLENKTTGPTISP</sequence>
<organism evidence="2 3">
    <name type="scientific">Eleginops maclovinus</name>
    <name type="common">Patagonian blennie</name>
    <name type="synonym">Eleginus maclovinus</name>
    <dbReference type="NCBI Taxonomy" id="56733"/>
    <lineage>
        <taxon>Eukaryota</taxon>
        <taxon>Metazoa</taxon>
        <taxon>Chordata</taxon>
        <taxon>Craniata</taxon>
        <taxon>Vertebrata</taxon>
        <taxon>Euteleostomi</taxon>
        <taxon>Actinopterygii</taxon>
        <taxon>Neopterygii</taxon>
        <taxon>Teleostei</taxon>
        <taxon>Neoteleostei</taxon>
        <taxon>Acanthomorphata</taxon>
        <taxon>Eupercaria</taxon>
        <taxon>Perciformes</taxon>
        <taxon>Notothenioidei</taxon>
        <taxon>Eleginopidae</taxon>
        <taxon>Eleginops</taxon>
    </lineage>
</organism>
<protein>
    <submittedName>
        <fullName evidence="2">Uncharacterized protein</fullName>
    </submittedName>
</protein>
<evidence type="ECO:0000313" key="2">
    <source>
        <dbReference type="EMBL" id="KAK5864359.1"/>
    </source>
</evidence>
<feature type="region of interest" description="Disordered" evidence="1">
    <location>
        <begin position="80"/>
        <end position="109"/>
    </location>
</feature>
<evidence type="ECO:0000313" key="3">
    <source>
        <dbReference type="Proteomes" id="UP001346869"/>
    </source>
</evidence>
<name>A0AAN8AQ15_ELEMC</name>
<comment type="caution">
    <text evidence="2">The sequence shown here is derived from an EMBL/GenBank/DDBJ whole genome shotgun (WGS) entry which is preliminary data.</text>
</comment>